<reference evidence="6 7" key="1">
    <citation type="submission" date="2017-03" db="EMBL/GenBank/DDBJ databases">
        <authorList>
            <person name="Afonso C.L."/>
            <person name="Miller P.J."/>
            <person name="Scott M.A."/>
            <person name="Spackman E."/>
            <person name="Goraichik I."/>
            <person name="Dimitrov K.M."/>
            <person name="Suarez D.L."/>
            <person name="Swayne D.E."/>
        </authorList>
    </citation>
    <scope>NUCLEOTIDE SEQUENCE [LARGE SCALE GENOMIC DNA]</scope>
    <source>
        <strain evidence="6 7">CECT 7639</strain>
    </source>
</reference>
<dbReference type="Gene3D" id="1.10.10.10">
    <property type="entry name" value="Winged helix-like DNA-binding domain superfamily/Winged helix DNA-binding domain"/>
    <property type="match status" value="1"/>
</dbReference>
<dbReference type="Proteomes" id="UP000193077">
    <property type="component" value="Unassembled WGS sequence"/>
</dbReference>
<accession>A0A1Y5RSQ0</accession>
<dbReference type="PANTHER" id="PTHR30346:SF0">
    <property type="entry name" value="HCA OPERON TRANSCRIPTIONAL ACTIVATOR HCAR"/>
    <property type="match status" value="1"/>
</dbReference>
<evidence type="ECO:0000259" key="5">
    <source>
        <dbReference type="PROSITE" id="PS50931"/>
    </source>
</evidence>
<dbReference type="AlphaFoldDB" id="A0A1Y5RSQ0"/>
<keyword evidence="4" id="KW-0804">Transcription</keyword>
<dbReference type="InterPro" id="IPR036388">
    <property type="entry name" value="WH-like_DNA-bd_sf"/>
</dbReference>
<keyword evidence="2" id="KW-0805">Transcription regulation</keyword>
<dbReference type="Gene3D" id="3.40.190.10">
    <property type="entry name" value="Periplasmic binding protein-like II"/>
    <property type="match status" value="2"/>
</dbReference>
<evidence type="ECO:0000313" key="7">
    <source>
        <dbReference type="Proteomes" id="UP000193077"/>
    </source>
</evidence>
<dbReference type="InterPro" id="IPR000847">
    <property type="entry name" value="LysR_HTH_N"/>
</dbReference>
<dbReference type="GO" id="GO:0003677">
    <property type="term" value="F:DNA binding"/>
    <property type="evidence" value="ECO:0007669"/>
    <property type="project" value="UniProtKB-KW"/>
</dbReference>
<dbReference type="SUPFAM" id="SSF53850">
    <property type="entry name" value="Periplasmic binding protein-like II"/>
    <property type="match status" value="1"/>
</dbReference>
<dbReference type="InterPro" id="IPR005119">
    <property type="entry name" value="LysR_subst-bd"/>
</dbReference>
<feature type="domain" description="HTH lysR-type" evidence="5">
    <location>
        <begin position="4"/>
        <end position="62"/>
    </location>
</feature>
<dbReference type="EMBL" id="FWFO01000001">
    <property type="protein sequence ID" value="SLN24502.1"/>
    <property type="molecule type" value="Genomic_DNA"/>
</dbReference>
<dbReference type="GO" id="GO:0032993">
    <property type="term" value="C:protein-DNA complex"/>
    <property type="evidence" value="ECO:0007669"/>
    <property type="project" value="TreeGrafter"/>
</dbReference>
<name>A0A1Y5RSQ0_9RHOB</name>
<evidence type="ECO:0000313" key="6">
    <source>
        <dbReference type="EMBL" id="SLN24502.1"/>
    </source>
</evidence>
<keyword evidence="7" id="KW-1185">Reference proteome</keyword>
<comment type="similarity">
    <text evidence="1">Belongs to the LysR transcriptional regulatory family.</text>
</comment>
<dbReference type="OrthoDB" id="8679465at2"/>
<evidence type="ECO:0000256" key="3">
    <source>
        <dbReference type="ARBA" id="ARBA00023125"/>
    </source>
</evidence>
<organism evidence="6 7">
    <name type="scientific">Falsiruegeria litorea R37</name>
    <dbReference type="NCBI Taxonomy" id="1200284"/>
    <lineage>
        <taxon>Bacteria</taxon>
        <taxon>Pseudomonadati</taxon>
        <taxon>Pseudomonadota</taxon>
        <taxon>Alphaproteobacteria</taxon>
        <taxon>Rhodobacterales</taxon>
        <taxon>Roseobacteraceae</taxon>
        <taxon>Falsiruegeria</taxon>
    </lineage>
</organism>
<keyword evidence="3" id="KW-0238">DNA-binding</keyword>
<evidence type="ECO:0000256" key="1">
    <source>
        <dbReference type="ARBA" id="ARBA00009437"/>
    </source>
</evidence>
<gene>
    <name evidence="6" type="primary">benM_1</name>
    <name evidence="6" type="ORF">TRL7639_00793</name>
</gene>
<dbReference type="PROSITE" id="PS50931">
    <property type="entry name" value="HTH_LYSR"/>
    <property type="match status" value="1"/>
</dbReference>
<proteinExistence type="inferred from homology"/>
<dbReference type="Pfam" id="PF00126">
    <property type="entry name" value="HTH_1"/>
    <property type="match status" value="1"/>
</dbReference>
<dbReference type="PRINTS" id="PR00039">
    <property type="entry name" value="HTHLYSR"/>
</dbReference>
<dbReference type="InterPro" id="IPR036390">
    <property type="entry name" value="WH_DNA-bd_sf"/>
</dbReference>
<dbReference type="GO" id="GO:0003700">
    <property type="term" value="F:DNA-binding transcription factor activity"/>
    <property type="evidence" value="ECO:0007669"/>
    <property type="project" value="InterPro"/>
</dbReference>
<dbReference type="RefSeq" id="WP_085794473.1">
    <property type="nucleotide sequence ID" value="NZ_FWFO01000001.1"/>
</dbReference>
<evidence type="ECO:0000256" key="4">
    <source>
        <dbReference type="ARBA" id="ARBA00023163"/>
    </source>
</evidence>
<dbReference type="SUPFAM" id="SSF46785">
    <property type="entry name" value="Winged helix' DNA-binding domain"/>
    <property type="match status" value="1"/>
</dbReference>
<protein>
    <submittedName>
        <fullName evidence="6">HTH-type transcriptional regulator BenM</fullName>
    </submittedName>
</protein>
<dbReference type="PANTHER" id="PTHR30346">
    <property type="entry name" value="TRANSCRIPTIONAL DUAL REGULATOR HCAR-RELATED"/>
    <property type="match status" value="1"/>
</dbReference>
<dbReference type="Pfam" id="PF03466">
    <property type="entry name" value="LysR_substrate"/>
    <property type="match status" value="1"/>
</dbReference>
<sequence>MLYLTLRHYEYACAIAAEGSLSAAAARLNVSQPALSNALDRIDTQLGYPLFIRKRGAALAVTPQGRRFVERAEALLARAASLETGQDAQPTTTRLTLGCFSDLAPFLLAPALQHLRQAYPQITVSHRAAAFEPLISALLDGSIDIAVTYDLGLDAGFTRTSLFHQRPVAVLSPDHHLARQPDISLRDLSQHPLILSDEGLSAQHMLGLFRRHGLQPVVAHRTPSLEIMRSLTAHGEGAGISYAAPFALHSYDGQPLVAIPIRDPDASEPVILARHGTGPGDPIIEGAMDILTEALKSQRP</sequence>
<evidence type="ECO:0000256" key="2">
    <source>
        <dbReference type="ARBA" id="ARBA00023015"/>
    </source>
</evidence>